<comment type="caution">
    <text evidence="2">The sequence shown here is derived from an EMBL/GenBank/DDBJ whole genome shotgun (WGS) entry which is preliminary data.</text>
</comment>
<feature type="region of interest" description="Disordered" evidence="1">
    <location>
        <begin position="27"/>
        <end position="46"/>
    </location>
</feature>
<accession>A0A177HG96</accession>
<keyword evidence="3" id="KW-1185">Reference proteome</keyword>
<dbReference type="PATRIC" id="fig|1716141.3.peg.7821"/>
<evidence type="ECO:0000256" key="1">
    <source>
        <dbReference type="SAM" id="MobiDB-lite"/>
    </source>
</evidence>
<evidence type="ECO:0000313" key="3">
    <source>
        <dbReference type="Proteomes" id="UP000077381"/>
    </source>
</evidence>
<dbReference type="EMBL" id="LOHS01000206">
    <property type="protein sequence ID" value="OAH09294.1"/>
    <property type="molecule type" value="Genomic_DNA"/>
</dbReference>
<proteinExistence type="predicted"/>
<gene>
    <name evidence="2" type="ORF">STSP_73780</name>
</gene>
<dbReference type="Proteomes" id="UP000077381">
    <property type="component" value="Unassembled WGS sequence"/>
</dbReference>
<protein>
    <submittedName>
        <fullName evidence="2">Uncharacterized protein</fullName>
    </submittedName>
</protein>
<dbReference type="AlphaFoldDB" id="A0A177HG96"/>
<dbReference type="STRING" id="1716141.STSP_73780"/>
<name>A0A177HG96_9ACTN</name>
<reference evidence="2 3" key="1">
    <citation type="submission" date="2015-12" db="EMBL/GenBank/DDBJ databases">
        <title>Genome sequence of Streptomyces sp. G25.</title>
        <authorList>
            <person name="Poehlein A."/>
            <person name="Roettig A."/>
            <person name="Hiessl S."/>
            <person name="Hauschild P."/>
            <person name="Schauer J."/>
            <person name="Madkour M.H."/>
            <person name="Al-Ansari A.M."/>
            <person name="Almakishah N.H."/>
            <person name="Steinbuechel A."/>
            <person name="Daniel R."/>
        </authorList>
    </citation>
    <scope>NUCLEOTIDE SEQUENCE [LARGE SCALE GENOMIC DNA]</scope>
    <source>
        <strain evidence="3">G25(2015)</strain>
    </source>
</reference>
<evidence type="ECO:0000313" key="2">
    <source>
        <dbReference type="EMBL" id="OAH09294.1"/>
    </source>
</evidence>
<sequence>MSPPIGGSCPAVWLELPSDWLPGLWGALGSSRHGPDGMNEVEAERA</sequence>
<organism evidence="2 3">
    <name type="scientific">Streptomyces jeddahensis</name>
    <dbReference type="NCBI Taxonomy" id="1716141"/>
    <lineage>
        <taxon>Bacteria</taxon>
        <taxon>Bacillati</taxon>
        <taxon>Actinomycetota</taxon>
        <taxon>Actinomycetes</taxon>
        <taxon>Kitasatosporales</taxon>
        <taxon>Streptomycetaceae</taxon>
        <taxon>Streptomyces</taxon>
    </lineage>
</organism>